<organism evidence="1">
    <name type="scientific">Siphoviridae sp. ctKwY15</name>
    <dbReference type="NCBI Taxonomy" id="2827843"/>
    <lineage>
        <taxon>Viruses</taxon>
        <taxon>Duplodnaviria</taxon>
        <taxon>Heunggongvirae</taxon>
        <taxon>Uroviricota</taxon>
        <taxon>Caudoviricetes</taxon>
    </lineage>
</organism>
<reference evidence="1" key="1">
    <citation type="journal article" date="2021" name="Proc. Natl. Acad. Sci. U.S.A.">
        <title>A Catalog of Tens of Thousands of Viruses from Human Metagenomes Reveals Hidden Associations with Chronic Diseases.</title>
        <authorList>
            <person name="Tisza M.J."/>
            <person name="Buck C.B."/>
        </authorList>
    </citation>
    <scope>NUCLEOTIDE SEQUENCE</scope>
    <source>
        <strain evidence="1">CtKwY15</strain>
    </source>
</reference>
<accession>A0A8S5STY9</accession>
<proteinExistence type="predicted"/>
<dbReference type="EMBL" id="BK032679">
    <property type="protein sequence ID" value="DAF54516.1"/>
    <property type="molecule type" value="Genomic_DNA"/>
</dbReference>
<sequence>MKKGCGCLGILVILFFLMIAIGQNENKKETEKLMNTPLYENKEYVETMAGDLIKQRLRDPDSYEFVDMQEQETSRQGEKLFVVTYRAKNGFGGYNVGQAMFSCDKDNLTFITLEDK</sequence>
<evidence type="ECO:0000313" key="1">
    <source>
        <dbReference type="EMBL" id="DAF54516.1"/>
    </source>
</evidence>
<protein>
    <submittedName>
        <fullName evidence="1">Uncharacterized protein</fullName>
    </submittedName>
</protein>
<name>A0A8S5STY9_9CAUD</name>